<dbReference type="InterPro" id="IPR000073">
    <property type="entry name" value="AB_hydrolase_1"/>
</dbReference>
<dbReference type="SUPFAM" id="SSF53474">
    <property type="entry name" value="alpha/beta-Hydrolases"/>
    <property type="match status" value="1"/>
</dbReference>
<proteinExistence type="inferred from homology"/>
<dbReference type="Gene3D" id="3.40.50.1820">
    <property type="entry name" value="alpha/beta hydrolase"/>
    <property type="match status" value="1"/>
</dbReference>
<dbReference type="GO" id="GO:0016020">
    <property type="term" value="C:membrane"/>
    <property type="evidence" value="ECO:0007669"/>
    <property type="project" value="TreeGrafter"/>
</dbReference>
<gene>
    <name evidence="4" type="ORF">M427DRAFT_148508</name>
</gene>
<dbReference type="STRING" id="1344416.A0A139A2P9"/>
<dbReference type="PANTHER" id="PTHR43798">
    <property type="entry name" value="MONOACYLGLYCEROL LIPASE"/>
    <property type="match status" value="1"/>
</dbReference>
<dbReference type="Pfam" id="PF00561">
    <property type="entry name" value="Abhydrolase_1"/>
    <property type="match status" value="1"/>
</dbReference>
<evidence type="ECO:0000313" key="5">
    <source>
        <dbReference type="Proteomes" id="UP000070544"/>
    </source>
</evidence>
<dbReference type="InterPro" id="IPR050266">
    <property type="entry name" value="AB_hydrolase_sf"/>
</dbReference>
<dbReference type="PANTHER" id="PTHR43798:SF14">
    <property type="entry name" value="SERINE HYDROLASE-LIKE PROTEIN DDB_G0286239"/>
    <property type="match status" value="1"/>
</dbReference>
<evidence type="ECO:0000256" key="1">
    <source>
        <dbReference type="ARBA" id="ARBA00008645"/>
    </source>
</evidence>
<keyword evidence="2 4" id="KW-0378">Hydrolase</keyword>
<dbReference type="Proteomes" id="UP000070544">
    <property type="component" value="Unassembled WGS sequence"/>
</dbReference>
<evidence type="ECO:0000259" key="3">
    <source>
        <dbReference type="Pfam" id="PF00561"/>
    </source>
</evidence>
<comment type="similarity">
    <text evidence="1">Belongs to the AB hydrolase superfamily.</text>
</comment>
<feature type="domain" description="AB hydrolase-1" evidence="3">
    <location>
        <begin position="30"/>
        <end position="109"/>
    </location>
</feature>
<name>A0A139A2P9_GONPJ</name>
<dbReference type="InterPro" id="IPR029058">
    <property type="entry name" value="AB_hydrolase_fold"/>
</dbReference>
<dbReference type="AlphaFoldDB" id="A0A139A2P9"/>
<dbReference type="EMBL" id="KQ965819">
    <property type="protein sequence ID" value="KXS10623.1"/>
    <property type="molecule type" value="Genomic_DNA"/>
</dbReference>
<dbReference type="OMA" id="DKFFFCR"/>
<accession>A0A139A2P9</accession>
<organism evidence="4 5">
    <name type="scientific">Gonapodya prolifera (strain JEL478)</name>
    <name type="common">Monoblepharis prolifera</name>
    <dbReference type="NCBI Taxonomy" id="1344416"/>
    <lineage>
        <taxon>Eukaryota</taxon>
        <taxon>Fungi</taxon>
        <taxon>Fungi incertae sedis</taxon>
        <taxon>Chytridiomycota</taxon>
        <taxon>Chytridiomycota incertae sedis</taxon>
        <taxon>Monoblepharidomycetes</taxon>
        <taxon>Monoblepharidales</taxon>
        <taxon>Gonapodyaceae</taxon>
        <taxon>Gonapodya</taxon>
    </lineage>
</organism>
<sequence length="336" mass="37911">MAWYLDNCSSFDIMVPLMLEIARENHPGISWDIVCLDAAGHGRSDYEPSGNYLLHRHVHDVFKVVQRLNFTRPHLLGHSMGASILSVLSGTFPSLPASLTFLDNYGPLALPDPDVPSNLRSYIEAHERASRKARFPTVDHAITVRSDAKALISVSPDAARILCERGLVEVRDDETGATTYSWSSDAKLMVPHAVYLCSTEAATESFLKAIQCPVRMIAGTESFYRSEQRRERVEGRIKLLAQSLGPAKFQHHLIDGTHHLHLEGTDSPRRTSVEYNALRHYGGPKCELEEYERTERKTWLRVLMRGRIQFESKREGKRCKGRGATLFAPIKTNQFL</sequence>
<reference evidence="4 5" key="1">
    <citation type="journal article" date="2015" name="Genome Biol. Evol.">
        <title>Phylogenomic analyses indicate that early fungi evolved digesting cell walls of algal ancestors of land plants.</title>
        <authorList>
            <person name="Chang Y."/>
            <person name="Wang S."/>
            <person name="Sekimoto S."/>
            <person name="Aerts A.L."/>
            <person name="Choi C."/>
            <person name="Clum A."/>
            <person name="LaButti K.M."/>
            <person name="Lindquist E.A."/>
            <person name="Yee Ngan C."/>
            <person name="Ohm R.A."/>
            <person name="Salamov A.A."/>
            <person name="Grigoriev I.V."/>
            <person name="Spatafora J.W."/>
            <person name="Berbee M.L."/>
        </authorList>
    </citation>
    <scope>NUCLEOTIDE SEQUENCE [LARGE SCALE GENOMIC DNA]</scope>
    <source>
        <strain evidence="4 5">JEL478</strain>
    </source>
</reference>
<keyword evidence="5" id="KW-1185">Reference proteome</keyword>
<evidence type="ECO:0000256" key="2">
    <source>
        <dbReference type="ARBA" id="ARBA00022801"/>
    </source>
</evidence>
<evidence type="ECO:0000313" key="4">
    <source>
        <dbReference type="EMBL" id="KXS10623.1"/>
    </source>
</evidence>
<protein>
    <submittedName>
        <fullName evidence="4">Alpha/beta-hydrolase</fullName>
    </submittedName>
</protein>
<dbReference type="GO" id="GO:0016787">
    <property type="term" value="F:hydrolase activity"/>
    <property type="evidence" value="ECO:0007669"/>
    <property type="project" value="UniProtKB-KW"/>
</dbReference>
<dbReference type="OrthoDB" id="190201at2759"/>